<comment type="caution">
    <text evidence="1">The sequence shown here is derived from an EMBL/GenBank/DDBJ whole genome shotgun (WGS) entry which is preliminary data.</text>
</comment>
<gene>
    <name evidence="1" type="ORF">ENL39_04890</name>
</gene>
<dbReference type="Pfam" id="PF08859">
    <property type="entry name" value="DGC"/>
    <property type="match status" value="1"/>
</dbReference>
<reference evidence="1" key="1">
    <citation type="journal article" date="2020" name="mSystems">
        <title>Genome- and Community-Level Interaction Insights into Carbon Utilization and Element Cycling Functions of Hydrothermarchaeota in Hydrothermal Sediment.</title>
        <authorList>
            <person name="Zhou Z."/>
            <person name="Liu Y."/>
            <person name="Xu W."/>
            <person name="Pan J."/>
            <person name="Luo Z.H."/>
            <person name="Li M."/>
        </authorList>
    </citation>
    <scope>NUCLEOTIDE SEQUENCE [LARGE SCALE GENOMIC DNA]</scope>
    <source>
        <strain evidence="1">HyVt-92</strain>
    </source>
</reference>
<dbReference type="InterPro" id="IPR014958">
    <property type="entry name" value="DGC"/>
</dbReference>
<evidence type="ECO:0008006" key="2">
    <source>
        <dbReference type="Google" id="ProtNLM"/>
    </source>
</evidence>
<evidence type="ECO:0000313" key="1">
    <source>
        <dbReference type="EMBL" id="HHF98804.1"/>
    </source>
</evidence>
<proteinExistence type="predicted"/>
<organism evidence="1">
    <name type="scientific">Aerophobetes bacterium</name>
    <dbReference type="NCBI Taxonomy" id="2030807"/>
    <lineage>
        <taxon>Bacteria</taxon>
        <taxon>Candidatus Aerophobota</taxon>
    </lineage>
</organism>
<sequence length="98" mass="10576">MAIGCLAGLPVGVPPVYGKTKAAKKIITVDGCPMECSRKVVEDAGFKVTKSFVLARDIGMKKKALHEDIGGNLKPVMEYVSQEDVEKAKKLIVESLKE</sequence>
<accession>A0A7V5M0J3</accession>
<dbReference type="AlphaFoldDB" id="A0A7V5M0J3"/>
<dbReference type="EMBL" id="DRTT01000137">
    <property type="protein sequence ID" value="HHF98804.1"/>
    <property type="molecule type" value="Genomic_DNA"/>
</dbReference>
<protein>
    <recommendedName>
        <fullName evidence="2">Zinc-binding protein</fullName>
    </recommendedName>
</protein>
<name>A0A7V5M0J3_UNCAE</name>
<dbReference type="Proteomes" id="UP000886070">
    <property type="component" value="Unassembled WGS sequence"/>
</dbReference>